<dbReference type="Gene3D" id="3.30.1490.20">
    <property type="entry name" value="ATP-grasp fold, A domain"/>
    <property type="match status" value="1"/>
</dbReference>
<dbReference type="InterPro" id="IPR011761">
    <property type="entry name" value="ATP-grasp"/>
</dbReference>
<protein>
    <recommendedName>
        <fullName evidence="5">ATP-grasp domain-containing protein</fullName>
    </recommendedName>
</protein>
<dbReference type="InterPro" id="IPR013815">
    <property type="entry name" value="ATP_grasp_subdomain_1"/>
</dbReference>
<evidence type="ECO:0000313" key="7">
    <source>
        <dbReference type="Proteomes" id="UP000054321"/>
    </source>
</evidence>
<evidence type="ECO:0000256" key="3">
    <source>
        <dbReference type="ARBA" id="ARBA00022840"/>
    </source>
</evidence>
<dbReference type="Proteomes" id="UP000054321">
    <property type="component" value="Unassembled WGS sequence"/>
</dbReference>
<keyword evidence="2" id="KW-0658">Purine biosynthesis</keyword>
<dbReference type="InterPro" id="IPR040686">
    <property type="entry name" value="PurK_C"/>
</dbReference>
<dbReference type="Pfam" id="PF02222">
    <property type="entry name" value="ATP-grasp"/>
    <property type="match status" value="1"/>
</dbReference>
<dbReference type="GO" id="GO:0005524">
    <property type="term" value="F:ATP binding"/>
    <property type="evidence" value="ECO:0007669"/>
    <property type="project" value="UniProtKB-UniRule"/>
</dbReference>
<dbReference type="Gene3D" id="3.30.470.20">
    <property type="entry name" value="ATP-grasp fold, B domain"/>
    <property type="match status" value="1"/>
</dbReference>
<dbReference type="AlphaFoldDB" id="A0A0C3DK57"/>
<reference evidence="7" key="2">
    <citation type="submission" date="2015-01" db="EMBL/GenBank/DDBJ databases">
        <title>Evolutionary Origins and Diversification of the Mycorrhizal Mutualists.</title>
        <authorList>
            <consortium name="DOE Joint Genome Institute"/>
            <consortium name="Mycorrhizal Genomics Consortium"/>
            <person name="Kohler A."/>
            <person name="Kuo A."/>
            <person name="Nagy L.G."/>
            <person name="Floudas D."/>
            <person name="Copeland A."/>
            <person name="Barry K.W."/>
            <person name="Cichocki N."/>
            <person name="Veneault-Fourrey C."/>
            <person name="LaButti K."/>
            <person name="Lindquist E.A."/>
            <person name="Lipzen A."/>
            <person name="Lundell T."/>
            <person name="Morin E."/>
            <person name="Murat C."/>
            <person name="Riley R."/>
            <person name="Ohm R."/>
            <person name="Sun H."/>
            <person name="Tunlid A."/>
            <person name="Henrissat B."/>
            <person name="Grigoriev I.V."/>
            <person name="Hibbett D.S."/>
            <person name="Martin F."/>
        </authorList>
    </citation>
    <scope>NUCLEOTIDE SEQUENCE [LARGE SCALE GENOMIC DNA]</scope>
    <source>
        <strain evidence="7">Zn</strain>
    </source>
</reference>
<sequence length="306" mass="34422">MSVLESLREAAERFGFPIMLKSRKEAYDDCGNFKVRGFYDFDGAINSMGKLQLYAEKWIPFEKELTIIVVRTEDDEENLQDVHAYPAVETIHEDSICTSVFYPPRQVSTDVCAKASKTVAEAIRTPKGRGIFAVKNFLLKDESITVNEVAPRPHNSGHIFIGGIPYMSQYKAHLYSVLGIFPHSIKLQPHVSAAAIMLNILGGIDGESHQALFNLTSQMYSTMTIMDISLHLYGKSPKPGRKIGHITVTSYDKAAQAPCASKSCYRKRLYMSIFWARYMCLKLFCLSSFRALQHGASILHQRLLPN</sequence>
<dbReference type="GO" id="GO:0006164">
    <property type="term" value="P:purine nucleotide biosynthetic process"/>
    <property type="evidence" value="ECO:0007669"/>
    <property type="project" value="UniProtKB-KW"/>
</dbReference>
<keyword evidence="7" id="KW-1185">Reference proteome</keyword>
<dbReference type="GO" id="GO:0003824">
    <property type="term" value="F:catalytic activity"/>
    <property type="evidence" value="ECO:0007669"/>
    <property type="project" value="UniProtKB-ARBA"/>
</dbReference>
<dbReference type="PANTHER" id="PTHR11609">
    <property type="entry name" value="PURINE BIOSYNTHESIS PROTEIN 6/7, PUR6/7"/>
    <property type="match status" value="1"/>
</dbReference>
<name>A0A0C3DK57_OIDMZ</name>
<dbReference type="OrthoDB" id="15425at2759"/>
<keyword evidence="3 4" id="KW-0067">ATP-binding</keyword>
<dbReference type="PANTHER" id="PTHR11609:SF5">
    <property type="entry name" value="PHOSPHORIBOSYLAMINOIMIDAZOLE CARBOXYLASE"/>
    <property type="match status" value="1"/>
</dbReference>
<evidence type="ECO:0000256" key="1">
    <source>
        <dbReference type="ARBA" id="ARBA00022741"/>
    </source>
</evidence>
<dbReference type="GO" id="GO:0046872">
    <property type="term" value="F:metal ion binding"/>
    <property type="evidence" value="ECO:0007669"/>
    <property type="project" value="InterPro"/>
</dbReference>
<dbReference type="InterPro" id="IPR011054">
    <property type="entry name" value="Rudment_hybrid_motif"/>
</dbReference>
<dbReference type="InParanoid" id="A0A0C3DK57"/>
<proteinExistence type="predicted"/>
<accession>A0A0C3DK57</accession>
<dbReference type="HOGENOM" id="CLU_909435_0_0_1"/>
<dbReference type="Pfam" id="PF17769">
    <property type="entry name" value="PurK_C"/>
    <property type="match status" value="1"/>
</dbReference>
<keyword evidence="1 4" id="KW-0547">Nucleotide-binding</keyword>
<organism evidence="6 7">
    <name type="scientific">Oidiodendron maius (strain Zn)</name>
    <dbReference type="NCBI Taxonomy" id="913774"/>
    <lineage>
        <taxon>Eukaryota</taxon>
        <taxon>Fungi</taxon>
        <taxon>Dikarya</taxon>
        <taxon>Ascomycota</taxon>
        <taxon>Pezizomycotina</taxon>
        <taxon>Leotiomycetes</taxon>
        <taxon>Leotiomycetes incertae sedis</taxon>
        <taxon>Myxotrichaceae</taxon>
        <taxon>Oidiodendron</taxon>
    </lineage>
</organism>
<evidence type="ECO:0000256" key="4">
    <source>
        <dbReference type="PROSITE-ProRule" id="PRU00409"/>
    </source>
</evidence>
<evidence type="ECO:0000256" key="2">
    <source>
        <dbReference type="ARBA" id="ARBA00022755"/>
    </source>
</evidence>
<dbReference type="SUPFAM" id="SSF56059">
    <property type="entry name" value="Glutathione synthetase ATP-binding domain-like"/>
    <property type="match status" value="1"/>
</dbReference>
<dbReference type="EMBL" id="KN832875">
    <property type="protein sequence ID" value="KIN02363.1"/>
    <property type="molecule type" value="Genomic_DNA"/>
</dbReference>
<gene>
    <name evidence="6" type="ORF">OIDMADRAFT_53872</name>
</gene>
<evidence type="ECO:0000313" key="6">
    <source>
        <dbReference type="EMBL" id="KIN02363.1"/>
    </source>
</evidence>
<dbReference type="STRING" id="913774.A0A0C3DK57"/>
<dbReference type="PROSITE" id="PS50975">
    <property type="entry name" value="ATP_GRASP"/>
    <property type="match status" value="1"/>
</dbReference>
<dbReference type="InterPro" id="IPR003135">
    <property type="entry name" value="ATP-grasp_carboxylate-amine"/>
</dbReference>
<feature type="domain" description="ATP-grasp" evidence="5">
    <location>
        <begin position="5"/>
        <end position="178"/>
    </location>
</feature>
<dbReference type="SUPFAM" id="SSF51246">
    <property type="entry name" value="Rudiment single hybrid motif"/>
    <property type="match status" value="1"/>
</dbReference>
<evidence type="ECO:0000259" key="5">
    <source>
        <dbReference type="PROSITE" id="PS50975"/>
    </source>
</evidence>
<reference evidence="6 7" key="1">
    <citation type="submission" date="2014-04" db="EMBL/GenBank/DDBJ databases">
        <authorList>
            <consortium name="DOE Joint Genome Institute"/>
            <person name="Kuo A."/>
            <person name="Martino E."/>
            <person name="Perotto S."/>
            <person name="Kohler A."/>
            <person name="Nagy L.G."/>
            <person name="Floudas D."/>
            <person name="Copeland A."/>
            <person name="Barry K.W."/>
            <person name="Cichocki N."/>
            <person name="Veneault-Fourrey C."/>
            <person name="LaButti K."/>
            <person name="Lindquist E.A."/>
            <person name="Lipzen A."/>
            <person name="Lundell T."/>
            <person name="Morin E."/>
            <person name="Murat C."/>
            <person name="Sun H."/>
            <person name="Tunlid A."/>
            <person name="Henrissat B."/>
            <person name="Grigoriev I.V."/>
            <person name="Hibbett D.S."/>
            <person name="Martin F."/>
            <person name="Nordberg H.P."/>
            <person name="Cantor M.N."/>
            <person name="Hua S.X."/>
        </authorList>
    </citation>
    <scope>NUCLEOTIDE SEQUENCE [LARGE SCALE GENOMIC DNA]</scope>
    <source>
        <strain evidence="6 7">Zn</strain>
    </source>
</reference>